<keyword evidence="2" id="KW-0732">Signal</keyword>
<evidence type="ECO:0000256" key="1">
    <source>
        <dbReference type="SAM" id="MobiDB-lite"/>
    </source>
</evidence>
<dbReference type="Pfam" id="PF06082">
    <property type="entry name" value="YjbH"/>
    <property type="match status" value="2"/>
</dbReference>
<protein>
    <recommendedName>
        <fullName evidence="5">Lipoprotein</fullName>
    </recommendedName>
</protein>
<dbReference type="EMBL" id="MAAF01000032">
    <property type="protein sequence ID" value="OUR83067.1"/>
    <property type="molecule type" value="Genomic_DNA"/>
</dbReference>
<proteinExistence type="predicted"/>
<gene>
    <name evidence="3" type="ORF">A9Q75_04975</name>
</gene>
<name>A0A1Y5ER14_COLPS</name>
<feature type="signal peptide" evidence="2">
    <location>
        <begin position="1"/>
        <end position="18"/>
    </location>
</feature>
<dbReference type="Proteomes" id="UP000243053">
    <property type="component" value="Unassembled WGS sequence"/>
</dbReference>
<reference evidence="4" key="1">
    <citation type="journal article" date="2017" name="Proc. Natl. Acad. Sci. U.S.A.">
        <title>Simulation of Deepwater Horizon oil plume reveals substrate specialization within a complex community of hydrocarbon degraders.</title>
        <authorList>
            <person name="Hu P."/>
            <person name="Dubinsky E.A."/>
            <person name="Probst A.J."/>
            <person name="Wang J."/>
            <person name="Sieber C.M.K."/>
            <person name="Tom L.M."/>
            <person name="Gardinali P."/>
            <person name="Banfield J.F."/>
            <person name="Atlas R.M."/>
            <person name="Andersen G.L."/>
        </authorList>
    </citation>
    <scope>NUCLEOTIDE SEQUENCE [LARGE SCALE GENOMIC DNA]</scope>
</reference>
<feature type="chain" id="PRO_5013323050" description="Lipoprotein" evidence="2">
    <location>
        <begin position="19"/>
        <end position="695"/>
    </location>
</feature>
<accession>A0A1Y5ER14</accession>
<organism evidence="3 4">
    <name type="scientific">Colwellia psychrerythraea</name>
    <name type="common">Vibrio psychroerythus</name>
    <dbReference type="NCBI Taxonomy" id="28229"/>
    <lineage>
        <taxon>Bacteria</taxon>
        <taxon>Pseudomonadati</taxon>
        <taxon>Pseudomonadota</taxon>
        <taxon>Gammaproteobacteria</taxon>
        <taxon>Alteromonadales</taxon>
        <taxon>Colwelliaceae</taxon>
        <taxon>Colwellia</taxon>
    </lineage>
</organism>
<comment type="caution">
    <text evidence="3">The sequence shown here is derived from an EMBL/GenBank/DDBJ whole genome shotgun (WGS) entry which is preliminary data.</text>
</comment>
<dbReference type="InterPro" id="IPR010344">
    <property type="entry name" value="YbjH"/>
</dbReference>
<evidence type="ECO:0008006" key="5">
    <source>
        <dbReference type="Google" id="ProtNLM"/>
    </source>
</evidence>
<dbReference type="AlphaFoldDB" id="A0A1Y5ER14"/>
<evidence type="ECO:0000313" key="4">
    <source>
        <dbReference type="Proteomes" id="UP000243053"/>
    </source>
</evidence>
<evidence type="ECO:0000256" key="2">
    <source>
        <dbReference type="SAM" id="SignalP"/>
    </source>
</evidence>
<evidence type="ECO:0000313" key="3">
    <source>
        <dbReference type="EMBL" id="OUR83067.1"/>
    </source>
</evidence>
<feature type="region of interest" description="Disordered" evidence="1">
    <location>
        <begin position="238"/>
        <end position="264"/>
    </location>
</feature>
<sequence>MKRCILFALALLPFTVTAEPEATMSFQGYSGLINTPTATLFDEGKFYLQYGNQVETLVGYRNGDNYNFGVGLWEYVEVSGRLADYDFGSENGITDLSANIKLRIPFIPKDWFSLAVGMQDVGGAANVFDSQYAVATKNFFTDVNFSLGMGKSESNQGRLDGVFAGIAWQPYQWAKLSAEYDAADTQLALHLSSPKNWLNSGIQLTTDILVSSTNEELKDDFYYGLGLTIPLEFNGTNNSSQFRDKNSKSKSTQEYNQFDDAESGIAAPSGTVERLRVQELLVKEGFEAIKIGEADFNTVYVELENHVYNRNQIDGLGVVLGILSKHIQHNYSHFKLVIKEREIPILAVNGSLAEYDAFLRDNQPLKVDISTDTFSIQQRDTRVDVQDANSSWLKPRFTFWPGIVSTIGTELGAFDASVALISHLELPLWPGAAVTAQHTTQVAETKHFKDGEYFSDKKQKTGLKQYSFHQTFSLPYSLKNMSSVGRYRDTYNYFSNEVRWQSFGGSHKVNLLTGRYENQITPVRKPYPSCNLLYIACWPKEEPQQRDVVVAKYQYYNANLNASAELQVGQYWQQDKGVVVKLERMFGDVTLNLTYKDTKMDNEEANQFIGLGFSIPLTPRKDFNNKYFQVRGKPKWQYSVNTLVGKDHNNLTPGSADTAQNFYNLDSAFYNNNRLSSEYIYENSYRLKQAYYQAR</sequence>